<feature type="signal peptide" evidence="1">
    <location>
        <begin position="1"/>
        <end position="19"/>
    </location>
</feature>
<evidence type="ECO:0000256" key="1">
    <source>
        <dbReference type="SAM" id="SignalP"/>
    </source>
</evidence>
<dbReference type="SUPFAM" id="SSF53850">
    <property type="entry name" value="Periplasmic binding protein-like II"/>
    <property type="match status" value="1"/>
</dbReference>
<dbReference type="Proteomes" id="UP000184089">
    <property type="component" value="Unassembled WGS sequence"/>
</dbReference>
<evidence type="ECO:0000313" key="5">
    <source>
        <dbReference type="Proteomes" id="UP000474718"/>
    </source>
</evidence>
<dbReference type="EMBL" id="WWVX01000004">
    <property type="protein sequence ID" value="MZL69586.1"/>
    <property type="molecule type" value="Genomic_DNA"/>
</dbReference>
<dbReference type="AlphaFoldDB" id="A0AAQ1MC82"/>
<keyword evidence="5" id="KW-1185">Reference proteome</keyword>
<dbReference type="InterPro" id="IPR027024">
    <property type="entry name" value="UCP027386_ABC_sbc_TM0202"/>
</dbReference>
<dbReference type="Pfam" id="PF12974">
    <property type="entry name" value="Phosphonate-bd"/>
    <property type="match status" value="1"/>
</dbReference>
<feature type="chain" id="PRO_5043012573" evidence="1">
    <location>
        <begin position="20"/>
        <end position="337"/>
    </location>
</feature>
<gene>
    <name evidence="2" type="ORF">GT747_07415</name>
    <name evidence="3" type="ORF">SAMN05444424_0689</name>
</gene>
<dbReference type="PROSITE" id="PS51257">
    <property type="entry name" value="PROKAR_LIPOPROTEIN"/>
    <property type="match status" value="1"/>
</dbReference>
<proteinExistence type="predicted"/>
<keyword evidence="1" id="KW-0732">Signal</keyword>
<dbReference type="PANTHER" id="PTHR30024">
    <property type="entry name" value="ALIPHATIC SULFONATES-BINDING PROTEIN-RELATED"/>
    <property type="match status" value="1"/>
</dbReference>
<evidence type="ECO:0000313" key="2">
    <source>
        <dbReference type="EMBL" id="MZL69586.1"/>
    </source>
</evidence>
<protein>
    <submittedName>
        <fullName evidence="3">NitT/TauT family transport system substrate-binding protein</fullName>
    </submittedName>
    <submittedName>
        <fullName evidence="2">PhnD/SsuA/transferrin family substrate-binding protein</fullName>
    </submittedName>
</protein>
<dbReference type="RefSeq" id="WP_021659918.1">
    <property type="nucleotide sequence ID" value="NZ_FQVY01000001.1"/>
</dbReference>
<dbReference type="EMBL" id="FQVY01000001">
    <property type="protein sequence ID" value="SHF79074.1"/>
    <property type="molecule type" value="Genomic_DNA"/>
</dbReference>
<dbReference type="PANTHER" id="PTHR30024:SF46">
    <property type="entry name" value="ABC TRANSPORTER, SUBSTRATE-BINDING LIPOPROTEIN"/>
    <property type="match status" value="1"/>
</dbReference>
<organism evidence="3 4">
    <name type="scientific">Bittarella massiliensis</name>
    <name type="common">ex Durand et al. 2017</name>
    <dbReference type="NCBI Taxonomy" id="1720313"/>
    <lineage>
        <taxon>Bacteria</taxon>
        <taxon>Bacillati</taxon>
        <taxon>Bacillota</taxon>
        <taxon>Clostridia</taxon>
        <taxon>Eubacteriales</taxon>
        <taxon>Oscillospiraceae</taxon>
        <taxon>Bittarella (ex Durand et al. 2017)</taxon>
    </lineage>
</organism>
<sequence>MKKLLALALASLLTLSMFAGCGKEKGEAGTSEPNETYQSVDINVAGLKGPTGIGMVRLMEQSDAGEAANKYTFSLASAPTEIVGKISSGEVDIAAVPTNLAATLYQKTNGGVKLLAVNTLGVLYLLEKGDSIHSVADLKGKTIYASGQGSTTEYVLNYLLEQAGMTVGEDVKVEYKADHSELAALIASGEADIALLPEPFVTTVTSKNADVRVALDITEQWKKTTGDKELPMGGIIVRTEFLEKNPAAVEKFLEEYKASTEYTATNLAETAALTEKYDIMKADVAQKAIPNCNIVYLDGAAMKESVKSFFDILLKADAKSIGGKLPDDALYYEKAGN</sequence>
<dbReference type="PIRSF" id="PIRSF027386">
    <property type="entry name" value="UCP027386_ABC_sbc_TM0202"/>
    <property type="match status" value="1"/>
</dbReference>
<dbReference type="Gene3D" id="3.40.190.10">
    <property type="entry name" value="Periplasmic binding protein-like II"/>
    <property type="match status" value="2"/>
</dbReference>
<name>A0AAQ1MC82_9FIRM</name>
<accession>A0AAQ1MC82</accession>
<evidence type="ECO:0000313" key="4">
    <source>
        <dbReference type="Proteomes" id="UP000184089"/>
    </source>
</evidence>
<evidence type="ECO:0000313" key="3">
    <source>
        <dbReference type="EMBL" id="SHF79074.1"/>
    </source>
</evidence>
<reference evidence="2 5" key="3">
    <citation type="journal article" date="2019" name="Nat. Med.">
        <title>A library of human gut bacterial isolates paired with longitudinal multiomics data enables mechanistic microbiome research.</title>
        <authorList>
            <person name="Poyet M."/>
            <person name="Groussin M."/>
            <person name="Gibbons S.M."/>
            <person name="Avila-Pacheco J."/>
            <person name="Jiang X."/>
            <person name="Kearney S.M."/>
            <person name="Perrotta A.R."/>
            <person name="Berdy B."/>
            <person name="Zhao S."/>
            <person name="Lieberman T.D."/>
            <person name="Swanson P.K."/>
            <person name="Smith M."/>
            <person name="Roesemann S."/>
            <person name="Alexander J.E."/>
            <person name="Rich S.A."/>
            <person name="Livny J."/>
            <person name="Vlamakis H."/>
            <person name="Clish C."/>
            <person name="Bullock K."/>
            <person name="Deik A."/>
            <person name="Scott J."/>
            <person name="Pierce K.A."/>
            <person name="Xavier R.J."/>
            <person name="Alm E.J."/>
        </authorList>
    </citation>
    <scope>NUCLEOTIDE SEQUENCE [LARGE SCALE GENOMIC DNA]</scope>
    <source>
        <strain evidence="2 5">BIOML-A2</strain>
    </source>
</reference>
<comment type="caution">
    <text evidence="3">The sequence shown here is derived from an EMBL/GenBank/DDBJ whole genome shotgun (WGS) entry which is preliminary data.</text>
</comment>
<reference evidence="4" key="1">
    <citation type="submission" date="2016-11" db="EMBL/GenBank/DDBJ databases">
        <authorList>
            <person name="Jaros S."/>
            <person name="Januszkiewicz K."/>
            <person name="Wedrychowicz H."/>
        </authorList>
    </citation>
    <scope>NUCLEOTIDE SEQUENCE [LARGE SCALE GENOMIC DNA]</scope>
    <source>
        <strain evidence="4">DSM 4029</strain>
    </source>
</reference>
<reference evidence="3" key="2">
    <citation type="submission" date="2016-11" db="EMBL/GenBank/DDBJ databases">
        <authorList>
            <person name="Varghese N."/>
            <person name="Submissions S."/>
        </authorList>
    </citation>
    <scope>NUCLEOTIDE SEQUENCE</scope>
    <source>
        <strain evidence="3">DSM 4029</strain>
    </source>
</reference>
<dbReference type="Proteomes" id="UP000474718">
    <property type="component" value="Unassembled WGS sequence"/>
</dbReference>